<evidence type="ECO:0000313" key="1">
    <source>
        <dbReference type="EMBL" id="QLH79413.1"/>
    </source>
</evidence>
<dbReference type="OrthoDB" id="211218at2157"/>
<dbReference type="Proteomes" id="UP000509667">
    <property type="component" value="Chromosome"/>
</dbReference>
<dbReference type="RefSeq" id="WP_179909280.1">
    <property type="nucleotide sequence ID" value="NZ_CP058910.1"/>
</dbReference>
<keyword evidence="2" id="KW-1185">Reference proteome</keyword>
<protein>
    <submittedName>
        <fullName evidence="1">Uncharacterized protein</fullName>
    </submittedName>
</protein>
<name>A0A7D5T802_9EURY</name>
<organism evidence="1 2">
    <name type="scientific">Halosimplex rubrum</name>
    <dbReference type="NCBI Taxonomy" id="869889"/>
    <lineage>
        <taxon>Archaea</taxon>
        <taxon>Methanobacteriati</taxon>
        <taxon>Methanobacteriota</taxon>
        <taxon>Stenosarchaea group</taxon>
        <taxon>Halobacteria</taxon>
        <taxon>Halobacteriales</taxon>
        <taxon>Haloarculaceae</taxon>
        <taxon>Halosimplex</taxon>
    </lineage>
</organism>
<evidence type="ECO:0000313" key="2">
    <source>
        <dbReference type="Proteomes" id="UP000509667"/>
    </source>
</evidence>
<accession>A0A7D5T802</accession>
<reference evidence="1 2" key="1">
    <citation type="submission" date="2020-07" db="EMBL/GenBank/DDBJ databases">
        <title>Halosimplex pelagicum sp. nov. and Halosimplex rubrum sp. nov., isolated from salted brown alga Laminaria, and emended description of the genus Halosimplex.</title>
        <authorList>
            <person name="Cui H."/>
        </authorList>
    </citation>
    <scope>NUCLEOTIDE SEQUENCE [LARGE SCALE GENOMIC DNA]</scope>
    <source>
        <strain evidence="1 2">R27</strain>
    </source>
</reference>
<proteinExistence type="predicted"/>
<sequence length="52" mass="5818">MTDELDTAVEDFLDRTDAALSEYDDGYADADATLRVVRNHLADLREAAEDEN</sequence>
<dbReference type="KEGG" id="hrr:HZS55_19850"/>
<dbReference type="GeneID" id="56080167"/>
<dbReference type="EMBL" id="CP058910">
    <property type="protein sequence ID" value="QLH79413.1"/>
    <property type="molecule type" value="Genomic_DNA"/>
</dbReference>
<dbReference type="AlphaFoldDB" id="A0A7D5T802"/>
<gene>
    <name evidence="1" type="ORF">HZS55_19850</name>
</gene>